<reference evidence="1" key="1">
    <citation type="submission" date="2015-07" db="EMBL/GenBank/DDBJ databases">
        <title>MeaNS - Measles Nucleotide Surveillance Program.</title>
        <authorList>
            <person name="Tran T."/>
            <person name="Druce J."/>
        </authorList>
    </citation>
    <scope>NUCLEOTIDE SEQUENCE</scope>
    <source>
        <strain evidence="1">UCB-OBI-ISO-001</strain>
        <tissue evidence="1">Gonad</tissue>
    </source>
</reference>
<dbReference type="EMBL" id="KQ430766">
    <property type="protein sequence ID" value="KOF63676.1"/>
    <property type="molecule type" value="Genomic_DNA"/>
</dbReference>
<proteinExistence type="predicted"/>
<dbReference type="AlphaFoldDB" id="A0A0L8FIM7"/>
<evidence type="ECO:0000313" key="1">
    <source>
        <dbReference type="EMBL" id="KOF63676.1"/>
    </source>
</evidence>
<organism evidence="1">
    <name type="scientific">Octopus bimaculoides</name>
    <name type="common">California two-spotted octopus</name>
    <dbReference type="NCBI Taxonomy" id="37653"/>
    <lineage>
        <taxon>Eukaryota</taxon>
        <taxon>Metazoa</taxon>
        <taxon>Spiralia</taxon>
        <taxon>Lophotrochozoa</taxon>
        <taxon>Mollusca</taxon>
        <taxon>Cephalopoda</taxon>
        <taxon>Coleoidea</taxon>
        <taxon>Octopodiformes</taxon>
        <taxon>Octopoda</taxon>
        <taxon>Incirrata</taxon>
        <taxon>Octopodidae</taxon>
        <taxon>Octopus</taxon>
    </lineage>
</organism>
<sequence length="67" mass="7967">MYGSSKYNNLQYGCLLVKLDVKNYIWTYLFIIGNICETQFPLNDWVTFTVQFIFFYNLLKTVHISPS</sequence>
<name>A0A0L8FIM7_OCTBM</name>
<accession>A0A0L8FIM7</accession>
<protein>
    <submittedName>
        <fullName evidence="1">Uncharacterized protein</fullName>
    </submittedName>
</protein>
<gene>
    <name evidence="1" type="ORF">OCBIM_22018572mg</name>
</gene>